<protein>
    <submittedName>
        <fullName evidence="1">Uncharacterized protein</fullName>
    </submittedName>
</protein>
<reference evidence="1 2" key="1">
    <citation type="submission" date="2013-07" db="EMBL/GenBank/DDBJ databases">
        <title>Draft genome sequence of Pseudoalteromonas luteoviolacea 2ta16.</title>
        <authorList>
            <person name="Allen E.E."/>
            <person name="Azam F."/>
            <person name="Podell S."/>
        </authorList>
    </citation>
    <scope>NUCLEOTIDE SEQUENCE [LARGE SCALE GENOMIC DNA]</scope>
    <source>
        <strain evidence="1 2">2ta16</strain>
    </source>
</reference>
<dbReference type="Proteomes" id="UP000017820">
    <property type="component" value="Unassembled WGS sequence"/>
</dbReference>
<proteinExistence type="predicted"/>
<dbReference type="EMBL" id="AUSV01000002">
    <property type="protein sequence ID" value="ESP95516.1"/>
    <property type="molecule type" value="Genomic_DNA"/>
</dbReference>
<evidence type="ECO:0000313" key="1">
    <source>
        <dbReference type="EMBL" id="ESP95516.1"/>
    </source>
</evidence>
<dbReference type="GeneID" id="29920883"/>
<dbReference type="AlphaFoldDB" id="V4HDI5"/>
<organism evidence="1 2">
    <name type="scientific">Pseudoalteromonas luteoviolacea (strain 2ta16)</name>
    <dbReference type="NCBI Taxonomy" id="1353533"/>
    <lineage>
        <taxon>Bacteria</taxon>
        <taxon>Pseudomonadati</taxon>
        <taxon>Pseudomonadota</taxon>
        <taxon>Gammaproteobacteria</taxon>
        <taxon>Alteromonadales</taxon>
        <taxon>Pseudoalteromonadaceae</taxon>
        <taxon>Pseudoalteromonas</taxon>
    </lineage>
</organism>
<name>V4HDI5_PSEL2</name>
<sequence>MKLTIKKTPLKKLSSDKALQPKVTNFVAGGEPDLCPTVGQGTCINAVHNSGCFTAREQDCPVAS</sequence>
<accession>V4HDI5</accession>
<dbReference type="RefSeq" id="WP_023397129.1">
    <property type="nucleotide sequence ID" value="NZ_AUSV01000002.1"/>
</dbReference>
<gene>
    <name evidence="1" type="ORF">PL2TA16_02260</name>
</gene>
<comment type="caution">
    <text evidence="1">The sequence shown here is derived from an EMBL/GenBank/DDBJ whole genome shotgun (WGS) entry which is preliminary data.</text>
</comment>
<evidence type="ECO:0000313" key="2">
    <source>
        <dbReference type="Proteomes" id="UP000017820"/>
    </source>
</evidence>
<dbReference type="PATRIC" id="fig|1353533.3.peg.156"/>